<dbReference type="InterPro" id="IPR019734">
    <property type="entry name" value="TPR_rpt"/>
</dbReference>
<reference evidence="3" key="1">
    <citation type="journal article" date="2019" name="Int. J. Syst. Evol. Microbiol.">
        <title>The Global Catalogue of Microorganisms (GCM) 10K type strain sequencing project: providing services to taxonomists for standard genome sequencing and annotation.</title>
        <authorList>
            <consortium name="The Broad Institute Genomics Platform"/>
            <consortium name="The Broad Institute Genome Sequencing Center for Infectious Disease"/>
            <person name="Wu L."/>
            <person name="Ma J."/>
        </authorList>
    </citation>
    <scope>NUCLEOTIDE SEQUENCE [LARGE SCALE GENOMIC DNA]</scope>
    <source>
        <strain evidence="3">KCTC 42986</strain>
    </source>
</reference>
<evidence type="ECO:0000313" key="3">
    <source>
        <dbReference type="Proteomes" id="UP001595530"/>
    </source>
</evidence>
<accession>A0ABV7EVT2</accession>
<dbReference type="RefSeq" id="WP_390322627.1">
    <property type="nucleotide sequence ID" value="NZ_JBHRTP010000007.1"/>
</dbReference>
<dbReference type="SMART" id="SM00028">
    <property type="entry name" value="TPR"/>
    <property type="match status" value="3"/>
</dbReference>
<dbReference type="Gene3D" id="3.90.70.10">
    <property type="entry name" value="Cysteine proteinases"/>
    <property type="match status" value="1"/>
</dbReference>
<dbReference type="Pfam" id="PF13432">
    <property type="entry name" value="TPR_16"/>
    <property type="match status" value="1"/>
</dbReference>
<protein>
    <submittedName>
        <fullName evidence="2">PA2778 family cysteine peptidase</fullName>
    </submittedName>
</protein>
<dbReference type="InterPro" id="IPR011990">
    <property type="entry name" value="TPR-like_helical_dom_sf"/>
</dbReference>
<keyword evidence="3" id="KW-1185">Reference proteome</keyword>
<proteinExistence type="predicted"/>
<organism evidence="2 3">
    <name type="scientific">Undibacterium arcticum</name>
    <dbReference type="NCBI Taxonomy" id="1762892"/>
    <lineage>
        <taxon>Bacteria</taxon>
        <taxon>Pseudomonadati</taxon>
        <taxon>Pseudomonadota</taxon>
        <taxon>Betaproteobacteria</taxon>
        <taxon>Burkholderiales</taxon>
        <taxon>Oxalobacteraceae</taxon>
        <taxon>Undibacterium</taxon>
    </lineage>
</organism>
<dbReference type="SUPFAM" id="SSF48452">
    <property type="entry name" value="TPR-like"/>
    <property type="match status" value="1"/>
</dbReference>
<dbReference type="CDD" id="cd02549">
    <property type="entry name" value="Peptidase_C39A"/>
    <property type="match status" value="1"/>
</dbReference>
<dbReference type="Pfam" id="PF13174">
    <property type="entry name" value="TPR_6"/>
    <property type="match status" value="1"/>
</dbReference>
<feature type="domain" description="Peptidase C39-like" evidence="1">
    <location>
        <begin position="48"/>
        <end position="157"/>
    </location>
</feature>
<dbReference type="InterPro" id="IPR039564">
    <property type="entry name" value="Peptidase_C39-like"/>
</dbReference>
<dbReference type="Gene3D" id="1.25.40.10">
    <property type="entry name" value="Tetratricopeptide repeat domain"/>
    <property type="match status" value="1"/>
</dbReference>
<evidence type="ECO:0000259" key="1">
    <source>
        <dbReference type="Pfam" id="PF13529"/>
    </source>
</evidence>
<comment type="caution">
    <text evidence="2">The sequence shown here is derived from an EMBL/GenBank/DDBJ whole genome shotgun (WGS) entry which is preliminary data.</text>
</comment>
<dbReference type="Pfam" id="PF13529">
    <property type="entry name" value="Peptidase_C39_2"/>
    <property type="match status" value="1"/>
</dbReference>
<dbReference type="Proteomes" id="UP001595530">
    <property type="component" value="Unassembled WGS sequence"/>
</dbReference>
<name>A0ABV7EVT2_9BURK</name>
<gene>
    <name evidence="2" type="ORF">ACFOFO_02575</name>
</gene>
<dbReference type="NCBIfam" id="NF033920">
    <property type="entry name" value="C39_PA2778_fam"/>
    <property type="match status" value="1"/>
</dbReference>
<dbReference type="PROSITE" id="PS51257">
    <property type="entry name" value="PROKAR_LIPOPROTEIN"/>
    <property type="match status" value="1"/>
</dbReference>
<evidence type="ECO:0000313" key="2">
    <source>
        <dbReference type="EMBL" id="MFC3106853.1"/>
    </source>
</evidence>
<dbReference type="EMBL" id="JBHRTP010000007">
    <property type="protein sequence ID" value="MFC3106853.1"/>
    <property type="molecule type" value="Genomic_DNA"/>
</dbReference>
<dbReference type="InterPro" id="IPR039563">
    <property type="entry name" value="Peptidase_C39_single_dom"/>
</dbReference>
<sequence>MRLGISARLLAGILFLALTLGGCAIAPQTRLLETNRPTDLPVRIELTEVPFFPQEEYQCGPAALATALNSVGVAISPDTLTDQVYLPARKGSLQIEMLAATRRNGLAAYVLAPQLADVLREVATGTPVVVLQNMLVSWAPLWHYAVVVGYDLDKSKLILRSGTNARQVLPFWYFEHTWQFGGHWAMVTVRPDRIPATATEIGYTSAANALDASGQKTAAATAYSTLLARWPNSLVGQLGLGNIYYAAGKLAEAEFAFRNATENHPDSAPAFNNLAQTLADRGKLPAALQAAQSAVSLGGPFLSASKDTLEGILSRGAAPPLSR</sequence>